<organism evidence="10 11">
    <name type="scientific">Symbiodinium necroappetens</name>
    <dbReference type="NCBI Taxonomy" id="1628268"/>
    <lineage>
        <taxon>Eukaryota</taxon>
        <taxon>Sar</taxon>
        <taxon>Alveolata</taxon>
        <taxon>Dinophyceae</taxon>
        <taxon>Suessiales</taxon>
        <taxon>Symbiodiniaceae</taxon>
        <taxon>Symbiodinium</taxon>
    </lineage>
</organism>
<evidence type="ECO:0000256" key="4">
    <source>
        <dbReference type="ARBA" id="ARBA00022989"/>
    </source>
</evidence>
<keyword evidence="7" id="KW-1071">Ligand-gated ion channel</keyword>
<dbReference type="InterPro" id="IPR050866">
    <property type="entry name" value="CNG_cation_channel"/>
</dbReference>
<dbReference type="Gene3D" id="2.60.120.10">
    <property type="entry name" value="Jelly Rolls"/>
    <property type="match status" value="1"/>
</dbReference>
<dbReference type="SMART" id="SM00100">
    <property type="entry name" value="cNMP"/>
    <property type="match status" value="1"/>
</dbReference>
<dbReference type="OrthoDB" id="448131at2759"/>
<evidence type="ECO:0000256" key="5">
    <source>
        <dbReference type="ARBA" id="ARBA00023065"/>
    </source>
</evidence>
<dbReference type="Pfam" id="PF00027">
    <property type="entry name" value="cNMP_binding"/>
    <property type="match status" value="1"/>
</dbReference>
<dbReference type="PRINTS" id="PR00103">
    <property type="entry name" value="CAMPKINASE"/>
</dbReference>
<evidence type="ECO:0000259" key="9">
    <source>
        <dbReference type="PROSITE" id="PS50042"/>
    </source>
</evidence>
<evidence type="ECO:0000256" key="6">
    <source>
        <dbReference type="ARBA" id="ARBA00023136"/>
    </source>
</evidence>
<evidence type="ECO:0000256" key="8">
    <source>
        <dbReference type="ARBA" id="ARBA00023303"/>
    </source>
</evidence>
<gene>
    <name evidence="10" type="ORF">SNEC2469_LOCUS23202</name>
</gene>
<evidence type="ECO:0000256" key="7">
    <source>
        <dbReference type="ARBA" id="ARBA00023286"/>
    </source>
</evidence>
<dbReference type="PROSITE" id="PS50042">
    <property type="entry name" value="CNMP_BINDING_3"/>
    <property type="match status" value="1"/>
</dbReference>
<protein>
    <recommendedName>
        <fullName evidence="9">Cyclic nucleotide-binding domain-containing protein</fullName>
    </recommendedName>
</protein>
<evidence type="ECO:0000313" key="11">
    <source>
        <dbReference type="Proteomes" id="UP000601435"/>
    </source>
</evidence>
<sequence length="198" mass="21536">MGVAHGCVCKKEERVEADVDDDDLVSIASTPTLVSSEILEFLHKVPLFKRLQEDLLPTLAPTCASKTFLPGDVVIEQGDEGHELFVIRSGICSVQVNGHEVAQLKDGDYFGENALLRAEPRNATIAAKLGCIRVKHNRQKSKKQSPTALVRIERCRGLNILQCSARVHSGLGSVVFVSCRSSSCEKLCSDRMSSLSTA</sequence>
<keyword evidence="3" id="KW-0812">Transmembrane</keyword>
<feature type="domain" description="Cyclic nucleotide-binding" evidence="9">
    <location>
        <begin position="47"/>
        <end position="128"/>
    </location>
</feature>
<dbReference type="Proteomes" id="UP000601435">
    <property type="component" value="Unassembled WGS sequence"/>
</dbReference>
<keyword evidence="2" id="KW-0813">Transport</keyword>
<comment type="caution">
    <text evidence="10">The sequence shown here is derived from an EMBL/GenBank/DDBJ whole genome shotgun (WGS) entry which is preliminary data.</text>
</comment>
<dbReference type="PANTHER" id="PTHR45638">
    <property type="entry name" value="CYCLIC NUCLEOTIDE-GATED CATION CHANNEL SUBUNIT A"/>
    <property type="match status" value="1"/>
</dbReference>
<keyword evidence="11" id="KW-1185">Reference proteome</keyword>
<evidence type="ECO:0000256" key="3">
    <source>
        <dbReference type="ARBA" id="ARBA00022692"/>
    </source>
</evidence>
<keyword evidence="8" id="KW-0407">Ion channel</keyword>
<dbReference type="InterPro" id="IPR014710">
    <property type="entry name" value="RmlC-like_jellyroll"/>
</dbReference>
<dbReference type="InterPro" id="IPR000595">
    <property type="entry name" value="cNMP-bd_dom"/>
</dbReference>
<dbReference type="GO" id="GO:0016020">
    <property type="term" value="C:membrane"/>
    <property type="evidence" value="ECO:0007669"/>
    <property type="project" value="UniProtKB-SubCell"/>
</dbReference>
<dbReference type="AlphaFoldDB" id="A0A812YNC0"/>
<dbReference type="PROSITE" id="PS00888">
    <property type="entry name" value="CNMP_BINDING_1"/>
    <property type="match status" value="1"/>
</dbReference>
<accession>A0A812YNC0</accession>
<evidence type="ECO:0000256" key="2">
    <source>
        <dbReference type="ARBA" id="ARBA00022448"/>
    </source>
</evidence>
<dbReference type="GO" id="GO:0005221">
    <property type="term" value="F:intracellularly cyclic nucleotide-activated monoatomic cation channel activity"/>
    <property type="evidence" value="ECO:0007669"/>
    <property type="project" value="InterPro"/>
</dbReference>
<comment type="subcellular location">
    <subcellularLocation>
        <location evidence="1">Membrane</location>
        <topology evidence="1">Multi-pass membrane protein</topology>
    </subcellularLocation>
</comment>
<dbReference type="InterPro" id="IPR018490">
    <property type="entry name" value="cNMP-bd_dom_sf"/>
</dbReference>
<dbReference type="CDD" id="cd00038">
    <property type="entry name" value="CAP_ED"/>
    <property type="match status" value="1"/>
</dbReference>
<evidence type="ECO:0000313" key="10">
    <source>
        <dbReference type="EMBL" id="CAE7789928.1"/>
    </source>
</evidence>
<name>A0A812YNC0_9DINO</name>
<dbReference type="GO" id="GO:0044877">
    <property type="term" value="F:protein-containing complex binding"/>
    <property type="evidence" value="ECO:0007669"/>
    <property type="project" value="TreeGrafter"/>
</dbReference>
<dbReference type="PANTHER" id="PTHR45638:SF11">
    <property type="entry name" value="CYCLIC NUCLEOTIDE-GATED CATION CHANNEL SUBUNIT A"/>
    <property type="match status" value="1"/>
</dbReference>
<reference evidence="10" key="1">
    <citation type="submission" date="2021-02" db="EMBL/GenBank/DDBJ databases">
        <authorList>
            <person name="Dougan E. K."/>
            <person name="Rhodes N."/>
            <person name="Thang M."/>
            <person name="Chan C."/>
        </authorList>
    </citation>
    <scope>NUCLEOTIDE SEQUENCE</scope>
</reference>
<dbReference type="EMBL" id="CAJNJA010043039">
    <property type="protein sequence ID" value="CAE7789928.1"/>
    <property type="molecule type" value="Genomic_DNA"/>
</dbReference>
<dbReference type="SUPFAM" id="SSF51206">
    <property type="entry name" value="cAMP-binding domain-like"/>
    <property type="match status" value="1"/>
</dbReference>
<evidence type="ECO:0000256" key="1">
    <source>
        <dbReference type="ARBA" id="ARBA00004141"/>
    </source>
</evidence>
<dbReference type="InterPro" id="IPR018488">
    <property type="entry name" value="cNMP-bd_CS"/>
</dbReference>
<keyword evidence="5" id="KW-0406">Ion transport</keyword>
<keyword evidence="4" id="KW-1133">Transmembrane helix</keyword>
<keyword evidence="6" id="KW-0472">Membrane</keyword>
<proteinExistence type="predicted"/>